<dbReference type="NCBIfam" id="TIGR01452">
    <property type="entry name" value="PGP_euk"/>
    <property type="match status" value="1"/>
</dbReference>
<evidence type="ECO:0000256" key="1">
    <source>
        <dbReference type="ARBA" id="ARBA00022801"/>
    </source>
</evidence>
<dbReference type="Pfam" id="PF13242">
    <property type="entry name" value="Hydrolase_like"/>
    <property type="match status" value="1"/>
</dbReference>
<dbReference type="PANTHER" id="PTHR19288">
    <property type="entry name" value="4-NITROPHENYLPHOSPHATASE-RELATED"/>
    <property type="match status" value="1"/>
</dbReference>
<dbReference type="PANTHER" id="PTHR19288:SF93">
    <property type="entry name" value="FI11325P-RELATED"/>
    <property type="match status" value="1"/>
</dbReference>
<dbReference type="OrthoDB" id="413953at2759"/>
<reference evidence="7" key="1">
    <citation type="submission" date="2017-01" db="EMBL/GenBank/DDBJ databases">
        <title>Comparative genomics of anhydrobiosis in the tardigrade Hypsibius dujardini.</title>
        <authorList>
            <person name="Yoshida Y."/>
            <person name="Koutsovoulos G."/>
            <person name="Laetsch D."/>
            <person name="Stevens L."/>
            <person name="Kumar S."/>
            <person name="Horikawa D."/>
            <person name="Ishino K."/>
            <person name="Komine S."/>
            <person name="Tomita M."/>
            <person name="Blaxter M."/>
            <person name="Arakawa K."/>
        </authorList>
    </citation>
    <scope>NUCLEOTIDE SEQUENCE [LARGE SCALE GENOMIC DNA]</scope>
    <source>
        <strain evidence="7">Z151</strain>
    </source>
</reference>
<feature type="active site" description="Nucleophile" evidence="3">
    <location>
        <position position="22"/>
    </location>
</feature>
<dbReference type="Pfam" id="PF13344">
    <property type="entry name" value="Hydrolase_6"/>
    <property type="match status" value="1"/>
</dbReference>
<feature type="binding site" evidence="4">
    <location>
        <position position="226"/>
    </location>
    <ligand>
        <name>substrate</name>
    </ligand>
</feature>
<organism evidence="6 7">
    <name type="scientific">Hypsibius exemplaris</name>
    <name type="common">Freshwater tardigrade</name>
    <dbReference type="NCBI Taxonomy" id="2072580"/>
    <lineage>
        <taxon>Eukaryota</taxon>
        <taxon>Metazoa</taxon>
        <taxon>Ecdysozoa</taxon>
        <taxon>Tardigrada</taxon>
        <taxon>Eutardigrada</taxon>
        <taxon>Parachela</taxon>
        <taxon>Hypsibioidea</taxon>
        <taxon>Hypsibiidae</taxon>
        <taxon>Hypsibius</taxon>
    </lineage>
</organism>
<accession>A0A9X6N960</accession>
<dbReference type="Gene3D" id="3.40.50.1000">
    <property type="entry name" value="HAD superfamily/HAD-like"/>
    <property type="match status" value="2"/>
</dbReference>
<evidence type="ECO:0000313" key="6">
    <source>
        <dbReference type="EMBL" id="OWA50175.1"/>
    </source>
</evidence>
<dbReference type="InterPro" id="IPR023214">
    <property type="entry name" value="HAD_sf"/>
</dbReference>
<keyword evidence="7" id="KW-1185">Reference proteome</keyword>
<evidence type="ECO:0000256" key="5">
    <source>
        <dbReference type="PIRSR" id="PIRSR000915-3"/>
    </source>
</evidence>
<evidence type="ECO:0000256" key="4">
    <source>
        <dbReference type="PIRSR" id="PIRSR000915-2"/>
    </source>
</evidence>
<dbReference type="EMBL" id="MTYJ01000184">
    <property type="protein sequence ID" value="OWA50175.1"/>
    <property type="molecule type" value="Genomic_DNA"/>
</dbReference>
<dbReference type="GO" id="GO:0046872">
    <property type="term" value="F:metal ion binding"/>
    <property type="evidence" value="ECO:0007669"/>
    <property type="project" value="UniProtKB-KW"/>
</dbReference>
<dbReference type="SUPFAM" id="SSF56784">
    <property type="entry name" value="HAD-like"/>
    <property type="match status" value="1"/>
</dbReference>
<keyword evidence="5" id="KW-0479">Metal-binding</keyword>
<protein>
    <submittedName>
        <fullName evidence="6">Phosphoglycolate phosphatase</fullName>
    </submittedName>
</protein>
<sequence>MLPLDASNFATLLEDHDNFLFDCDGVLWKGNQLLAGAAESLTDLKKRGKKIYYITNNGASTRAQYAAKCRKLGLPAEEADIVCTAHFTALHVKDLLNVSDFVTPGTGPKIYVMGTPALELALTDLGLQCIGNGPDPVPEDFLEDDWRAESLDKDVRAVVVGFDKHISYFKLIKAACYLNDPKVHFVATNADTTFPSSSRDIIIPGTGCIVGPIVMACGRKPVIIGKPATLMIDHLKEHFYLDVSRSVFIGDNLHTDIGLANKCQMKSVLVLSGVSTLVEAKRYAESTAAADQDFVPTFYLDDMGTFYSLLLLS</sequence>
<feature type="binding site" evidence="5">
    <location>
        <position position="24"/>
    </location>
    <ligand>
        <name>Mg(2+)</name>
        <dbReference type="ChEBI" id="CHEBI:18420"/>
    </ligand>
</feature>
<dbReference type="GO" id="GO:0016791">
    <property type="term" value="F:phosphatase activity"/>
    <property type="evidence" value="ECO:0007669"/>
    <property type="project" value="InterPro"/>
</dbReference>
<comment type="caution">
    <text evidence="6">The sequence shown here is derived from an EMBL/GenBank/DDBJ whole genome shotgun (WGS) entry which is preliminary data.</text>
</comment>
<keyword evidence="5" id="KW-0460">Magnesium</keyword>
<gene>
    <name evidence="6" type="ORF">BV898_14700</name>
</gene>
<dbReference type="GO" id="GO:0005737">
    <property type="term" value="C:cytoplasm"/>
    <property type="evidence" value="ECO:0007669"/>
    <property type="project" value="TreeGrafter"/>
</dbReference>
<comment type="cofactor">
    <cofactor evidence="5">
        <name>Mg(2+)</name>
        <dbReference type="ChEBI" id="CHEBI:18420"/>
    </cofactor>
    <text evidence="5">Divalent metal ions. Mg(2+) is the most effective.</text>
</comment>
<feature type="binding site" evidence="5">
    <location>
        <position position="251"/>
    </location>
    <ligand>
        <name>Mg(2+)</name>
        <dbReference type="ChEBI" id="CHEBI:18420"/>
    </ligand>
</feature>
<keyword evidence="1 2" id="KW-0378">Hydrolase</keyword>
<proteinExistence type="inferred from homology"/>
<evidence type="ECO:0000256" key="2">
    <source>
        <dbReference type="PIRNR" id="PIRNR000915"/>
    </source>
</evidence>
<evidence type="ECO:0000313" key="7">
    <source>
        <dbReference type="Proteomes" id="UP000192578"/>
    </source>
</evidence>
<dbReference type="InterPro" id="IPR036412">
    <property type="entry name" value="HAD-like_sf"/>
</dbReference>
<dbReference type="InterPro" id="IPR006349">
    <property type="entry name" value="PGP_euk"/>
</dbReference>
<name>A0A9X6N960_HYPEX</name>
<dbReference type="PIRSF" id="PIRSF000915">
    <property type="entry name" value="PGP-type_phosphatase"/>
    <property type="match status" value="1"/>
</dbReference>
<feature type="binding site" evidence="5">
    <location>
        <position position="22"/>
    </location>
    <ligand>
        <name>Mg(2+)</name>
        <dbReference type="ChEBI" id="CHEBI:18420"/>
    </ligand>
</feature>
<comment type="similarity">
    <text evidence="2">Belongs to the HAD-like hydrolase superfamily.</text>
</comment>
<feature type="active site" description="Proton donor" evidence="3">
    <location>
        <position position="24"/>
    </location>
</feature>
<evidence type="ECO:0000256" key="3">
    <source>
        <dbReference type="PIRSR" id="PIRSR000915-1"/>
    </source>
</evidence>
<dbReference type="NCBIfam" id="TIGR01460">
    <property type="entry name" value="HAD-SF-IIA"/>
    <property type="match status" value="1"/>
</dbReference>
<dbReference type="InterPro" id="IPR006357">
    <property type="entry name" value="HAD-SF_hydro_IIA"/>
</dbReference>
<dbReference type="AlphaFoldDB" id="A0A9X6N960"/>
<dbReference type="Proteomes" id="UP000192578">
    <property type="component" value="Unassembled WGS sequence"/>
</dbReference>